<dbReference type="AlphaFoldDB" id="B9XSK3"/>
<reference evidence="1 2" key="1">
    <citation type="journal article" date="2011" name="J. Bacteriol.">
        <title>Genome sequence of 'Pedosphaera parvula' Ellin514, an aerobic Verrucomicrobial isolate from pasture soil.</title>
        <authorList>
            <person name="Kant R."/>
            <person name="van Passel M.W."/>
            <person name="Sangwan P."/>
            <person name="Palva A."/>
            <person name="Lucas S."/>
            <person name="Copeland A."/>
            <person name="Lapidus A."/>
            <person name="Glavina Del Rio T."/>
            <person name="Dalin E."/>
            <person name="Tice H."/>
            <person name="Bruce D."/>
            <person name="Goodwin L."/>
            <person name="Pitluck S."/>
            <person name="Chertkov O."/>
            <person name="Larimer F.W."/>
            <person name="Land M.L."/>
            <person name="Hauser L."/>
            <person name="Brettin T.S."/>
            <person name="Detter J.C."/>
            <person name="Han S."/>
            <person name="de Vos W.M."/>
            <person name="Janssen P.H."/>
            <person name="Smidt H."/>
        </authorList>
    </citation>
    <scope>NUCLEOTIDE SEQUENCE [LARGE SCALE GENOMIC DNA]</scope>
    <source>
        <strain evidence="1 2">Ellin514</strain>
    </source>
</reference>
<name>B9XSK3_PEDPL</name>
<gene>
    <name evidence="1" type="ORF">Cflav_PD0129</name>
</gene>
<protein>
    <submittedName>
        <fullName evidence="1">Uncharacterized protein</fullName>
    </submittedName>
</protein>
<keyword evidence="2" id="KW-1185">Reference proteome</keyword>
<accession>B9XSK3</accession>
<evidence type="ECO:0000313" key="2">
    <source>
        <dbReference type="Proteomes" id="UP000003688"/>
    </source>
</evidence>
<dbReference type="Proteomes" id="UP000003688">
    <property type="component" value="Unassembled WGS sequence"/>
</dbReference>
<comment type="caution">
    <text evidence="1">The sequence shown here is derived from an EMBL/GenBank/DDBJ whole genome shotgun (WGS) entry which is preliminary data.</text>
</comment>
<proteinExistence type="predicted"/>
<dbReference type="EMBL" id="ABOX02000082">
    <property type="protein sequence ID" value="EEF57163.1"/>
    <property type="molecule type" value="Genomic_DNA"/>
</dbReference>
<organism evidence="1 2">
    <name type="scientific">Pedosphaera parvula (strain Ellin514)</name>
    <dbReference type="NCBI Taxonomy" id="320771"/>
    <lineage>
        <taxon>Bacteria</taxon>
        <taxon>Pseudomonadati</taxon>
        <taxon>Verrucomicrobiota</taxon>
        <taxon>Pedosphaerae</taxon>
        <taxon>Pedosphaerales</taxon>
        <taxon>Pedosphaeraceae</taxon>
        <taxon>Pedosphaera</taxon>
    </lineage>
</organism>
<sequence>MTDIQWNYPAPVWYQAIKDSLVCGRNLSKTEIAVTSITIKFNG</sequence>
<evidence type="ECO:0000313" key="1">
    <source>
        <dbReference type="EMBL" id="EEF57163.1"/>
    </source>
</evidence>
<dbReference type="STRING" id="320771.Cflav_PD0129"/>